<dbReference type="KEGG" id="kko:Kkor_0040"/>
<dbReference type="OrthoDB" id="869379at2"/>
<dbReference type="eggNOG" id="COG1075">
    <property type="taxonomic scope" value="Bacteria"/>
</dbReference>
<dbReference type="EMBL" id="CP001707">
    <property type="protein sequence ID" value="ACV25462.1"/>
    <property type="molecule type" value="Genomic_DNA"/>
</dbReference>
<dbReference type="InterPro" id="IPR029058">
    <property type="entry name" value="AB_hydrolase_fold"/>
</dbReference>
<dbReference type="InParanoid" id="C7R631"/>
<feature type="signal peptide" evidence="2">
    <location>
        <begin position="1"/>
        <end position="17"/>
    </location>
</feature>
<name>C7R631_KANKD</name>
<dbReference type="SUPFAM" id="SSF53474">
    <property type="entry name" value="alpha/beta-Hydrolases"/>
    <property type="match status" value="1"/>
</dbReference>
<feature type="chain" id="PRO_5002983180" evidence="2">
    <location>
        <begin position="18"/>
        <end position="556"/>
    </location>
</feature>
<keyword evidence="4" id="KW-1185">Reference proteome</keyword>
<protein>
    <submittedName>
        <fullName evidence="3">Uncharacterized protein</fullName>
    </submittedName>
</protein>
<dbReference type="STRING" id="523791.Kkor_0040"/>
<dbReference type="RefSeq" id="WP_012799977.1">
    <property type="nucleotide sequence ID" value="NC_013166.1"/>
</dbReference>
<evidence type="ECO:0000313" key="4">
    <source>
        <dbReference type="Proteomes" id="UP000001231"/>
    </source>
</evidence>
<dbReference type="AlphaFoldDB" id="C7R631"/>
<dbReference type="Gene3D" id="3.40.50.1820">
    <property type="entry name" value="alpha/beta hydrolase"/>
    <property type="match status" value="1"/>
</dbReference>
<proteinExistence type="predicted"/>
<gene>
    <name evidence="3" type="ordered locus">Kkor_0040</name>
</gene>
<reference evidence="3 4" key="1">
    <citation type="journal article" date="2009" name="Stand. Genomic Sci.">
        <title>Complete genome sequence of Kangiella koreensis type strain (SW-125).</title>
        <authorList>
            <person name="Han C."/>
            <person name="Sikorski J."/>
            <person name="Lapidus A."/>
            <person name="Nolan M."/>
            <person name="Glavina Del Rio T."/>
            <person name="Tice H."/>
            <person name="Cheng J.F."/>
            <person name="Lucas S."/>
            <person name="Chen F."/>
            <person name="Copeland A."/>
            <person name="Ivanova N."/>
            <person name="Mavromatis K."/>
            <person name="Ovchinnikova G."/>
            <person name="Pati A."/>
            <person name="Bruce D."/>
            <person name="Goodwin L."/>
            <person name="Pitluck S."/>
            <person name="Chen A."/>
            <person name="Palaniappan K."/>
            <person name="Land M."/>
            <person name="Hauser L."/>
            <person name="Chang Y.J."/>
            <person name="Jeffries C.D."/>
            <person name="Chain P."/>
            <person name="Saunders E."/>
            <person name="Brettin T."/>
            <person name="Goker M."/>
            <person name="Tindall B.J."/>
            <person name="Bristow J."/>
            <person name="Eisen J.A."/>
            <person name="Markowitz V."/>
            <person name="Hugenholtz P."/>
            <person name="Kyrpides N.C."/>
            <person name="Klenk H.P."/>
            <person name="Detter J.C."/>
        </authorList>
    </citation>
    <scope>NUCLEOTIDE SEQUENCE [LARGE SCALE GENOMIC DNA]</scope>
    <source>
        <strain evidence="4">DSM 16069 / KCTC 12182 / SW-125</strain>
    </source>
</reference>
<feature type="region of interest" description="Disordered" evidence="1">
    <location>
        <begin position="521"/>
        <end position="542"/>
    </location>
</feature>
<evidence type="ECO:0000256" key="1">
    <source>
        <dbReference type="SAM" id="MobiDB-lite"/>
    </source>
</evidence>
<evidence type="ECO:0000313" key="3">
    <source>
        <dbReference type="EMBL" id="ACV25462.1"/>
    </source>
</evidence>
<dbReference type="Proteomes" id="UP000001231">
    <property type="component" value="Chromosome"/>
</dbReference>
<dbReference type="HOGENOM" id="CLU_535159_0_0_6"/>
<keyword evidence="2" id="KW-0732">Signal</keyword>
<evidence type="ECO:0000256" key="2">
    <source>
        <dbReference type="SAM" id="SignalP"/>
    </source>
</evidence>
<organism evidence="3 4">
    <name type="scientific">Kangiella koreensis (strain DSM 16069 / JCM 12317 / KCTC 12182 / SW-125)</name>
    <dbReference type="NCBI Taxonomy" id="523791"/>
    <lineage>
        <taxon>Bacteria</taxon>
        <taxon>Pseudomonadati</taxon>
        <taxon>Pseudomonadota</taxon>
        <taxon>Gammaproteobacteria</taxon>
        <taxon>Kangiellales</taxon>
        <taxon>Kangiellaceae</taxon>
        <taxon>Kangiella</taxon>
    </lineage>
</organism>
<accession>C7R631</accession>
<sequence>MKAIAILLLLTPLVTSANSQTLEGKAPIDYKQTNFQTTSTTLSSSSQYPAHSGKSPKPFDKIRIPSGTFIVADTGVDNDVYKYRDDTKEYDFSFELKIDRYVGNVALLKENDLISETFKVIIPAFDVDPNGGEQDCDGDDILESVYPEINQVYFNGELIGTLQGNDNLWELSRNTFTLPIEKLNVPTQVGERTTNLVQIKSDTANKDVPLSGGGVGCKVWATEIDYVAIDFDLVDPVVFLAGLSGNQQAFVDSNFQEALAEDGIPSDVIGHSINAQIPFSDPGCSNTPISFRTHAEEFKEQIKSLSIKYRTNTFNLVAHSKSGLDSRWLVNDTIINHELVETGTLDGTRIKNPLKFNSIASLGTPFEGSVAATAMRYGRIPMGHLIIEFETDYCDLDVGVSTIFSYFNPFPDDMNFLAIGADIDIDNDGVISEHENVGNQIPFLPLSQQMYDLLKDTMYIGISGYTDNNPYCYDPFGSCVSVKLPVISEVIASEPQYNDTSVTVNSALPYDADLKLDSDGNHGTIVLSADPEQPQSGMQDTVKDEGINGMLQWRTK</sequence>